<dbReference type="Proteomes" id="UP001165430">
    <property type="component" value="Unassembled WGS sequence"/>
</dbReference>
<evidence type="ECO:0000313" key="1">
    <source>
        <dbReference type="EMBL" id="MCH7414794.1"/>
    </source>
</evidence>
<gene>
    <name evidence="1" type="ORF">MM213_14935</name>
</gene>
<sequence>MKKWIIGVVFAVILVLVGLFVFSQLGGFNEIELEMLSPVDLKINGVYYKGTPQDEGLVNAFEKVSRIAKDSNLPLYTIYYVEPAGKLDTMEVFVGVDIDTKIPDFEEREFHGEKGVLAKINAHRFVMPGPSKVKKQIVDFANQAGELSPTVFIDKILSSEEVHVIGIIEK</sequence>
<keyword evidence="2" id="KW-1185">Reference proteome</keyword>
<evidence type="ECO:0000313" key="2">
    <source>
        <dbReference type="Proteomes" id="UP001165430"/>
    </source>
</evidence>
<comment type="caution">
    <text evidence="1">The sequence shown here is derived from an EMBL/GenBank/DDBJ whole genome shotgun (WGS) entry which is preliminary data.</text>
</comment>
<proteinExistence type="predicted"/>
<name>A0ABS9VEC7_9BACT</name>
<organism evidence="1 2">
    <name type="scientific">Belliella alkalica</name>
    <dbReference type="NCBI Taxonomy" id="1730871"/>
    <lineage>
        <taxon>Bacteria</taxon>
        <taxon>Pseudomonadati</taxon>
        <taxon>Bacteroidota</taxon>
        <taxon>Cytophagia</taxon>
        <taxon>Cytophagales</taxon>
        <taxon>Cyclobacteriaceae</taxon>
        <taxon>Belliella</taxon>
    </lineage>
</organism>
<reference evidence="1" key="1">
    <citation type="submission" date="2022-03" db="EMBL/GenBank/DDBJ databases">
        <title>De novo assembled genomes of Belliella spp. (Cyclobacteriaceae) strains.</title>
        <authorList>
            <person name="Szabo A."/>
            <person name="Korponai K."/>
            <person name="Felfoldi T."/>
        </authorList>
    </citation>
    <scope>NUCLEOTIDE SEQUENCE</scope>
    <source>
        <strain evidence="1">DSM 111903</strain>
    </source>
</reference>
<dbReference type="EMBL" id="JAKZGO010000013">
    <property type="protein sequence ID" value="MCH7414794.1"/>
    <property type="molecule type" value="Genomic_DNA"/>
</dbReference>
<dbReference type="RefSeq" id="WP_241413539.1">
    <property type="nucleotide sequence ID" value="NZ_JAKZGO010000013.1"/>
</dbReference>
<protein>
    <recommendedName>
        <fullName evidence="3">GyrI-like small molecule binding domain-containing protein</fullName>
    </recommendedName>
</protein>
<evidence type="ECO:0008006" key="3">
    <source>
        <dbReference type="Google" id="ProtNLM"/>
    </source>
</evidence>
<accession>A0ABS9VEC7</accession>